<reference evidence="1" key="1">
    <citation type="submission" date="2022-10" db="EMBL/GenBank/DDBJ databases">
        <title>Luteolibacter sp. GHJ8, whole genome shotgun sequencing project.</title>
        <authorList>
            <person name="Zhao G."/>
            <person name="Shen L."/>
        </authorList>
    </citation>
    <scope>NUCLEOTIDE SEQUENCE</scope>
    <source>
        <strain evidence="1">GHJ8</strain>
    </source>
</reference>
<comment type="caution">
    <text evidence="1">The sequence shown here is derived from an EMBL/GenBank/DDBJ whole genome shotgun (WGS) entry which is preliminary data.</text>
</comment>
<dbReference type="Proteomes" id="UP001165653">
    <property type="component" value="Unassembled WGS sequence"/>
</dbReference>
<protein>
    <recommendedName>
        <fullName evidence="3">Phage terminase large subunit-like protein</fullName>
    </recommendedName>
</protein>
<proteinExistence type="predicted"/>
<gene>
    <name evidence="1" type="ORF">OJ996_25720</name>
</gene>
<evidence type="ECO:0000313" key="1">
    <source>
        <dbReference type="EMBL" id="MCW1917014.1"/>
    </source>
</evidence>
<sequence length="453" mass="50831">MPKSAIELPHRFTPRPYQQPVVTAFLRDGVKRGVCVWHRRAGKDKTFINIMAAKMAERVGSYFYYFPTAAMGRKILWEGMDGAGMKFLDHFPQDFIRKASHTEMKFEAVNGSIFRIIGTDRLDVVGTNPVGCIFSETSLQNPLGWEYVRPILAENGGWALFNGTPRGKNWFHDLTRMAEKNPDWFCQVLTVDDTGAIPPEAIEDERRMGMPEEMVRQEFYCDFTAATPGAIYAQLMESARREGRIGSVPQDGGLPVWTFWDLGAPVNTAVWSVQFLGREIRVLACDTGADWTTGRRVAEMMARNWAYAGHILPHDGAARQKGGLTYAEELEKAGLRNVITLPVAKDRRAGINRLRSMLPSMCFDEARCKTGIAALEAYHLEYDARRKMYKDEPRHDWSSHACDALRYLAEAAACGAVKVGGMEQPSRVISPIEGLGDVWAGGRRRAHYISALD</sequence>
<evidence type="ECO:0008006" key="3">
    <source>
        <dbReference type="Google" id="ProtNLM"/>
    </source>
</evidence>
<name>A0ABT3GAY0_9BACT</name>
<dbReference type="EMBL" id="JAPDDR010000023">
    <property type="protein sequence ID" value="MCW1917014.1"/>
    <property type="molecule type" value="Genomic_DNA"/>
</dbReference>
<keyword evidence="2" id="KW-1185">Reference proteome</keyword>
<dbReference type="InterPro" id="IPR027417">
    <property type="entry name" value="P-loop_NTPase"/>
</dbReference>
<dbReference type="Gene3D" id="3.40.50.300">
    <property type="entry name" value="P-loop containing nucleotide triphosphate hydrolases"/>
    <property type="match status" value="1"/>
</dbReference>
<organism evidence="1 2">
    <name type="scientific">Luteolibacter rhizosphaerae</name>
    <dbReference type="NCBI Taxonomy" id="2989719"/>
    <lineage>
        <taxon>Bacteria</taxon>
        <taxon>Pseudomonadati</taxon>
        <taxon>Verrucomicrobiota</taxon>
        <taxon>Verrucomicrobiia</taxon>
        <taxon>Verrucomicrobiales</taxon>
        <taxon>Verrucomicrobiaceae</taxon>
        <taxon>Luteolibacter</taxon>
    </lineage>
</organism>
<dbReference type="RefSeq" id="WP_264516634.1">
    <property type="nucleotide sequence ID" value="NZ_JAPDDR010000023.1"/>
</dbReference>
<dbReference type="Gene3D" id="3.30.420.280">
    <property type="match status" value="1"/>
</dbReference>
<accession>A0ABT3GAY0</accession>
<evidence type="ECO:0000313" key="2">
    <source>
        <dbReference type="Proteomes" id="UP001165653"/>
    </source>
</evidence>